<feature type="binding site" evidence="2">
    <location>
        <position position="95"/>
    </location>
    <ligand>
        <name>L-histidine</name>
        <dbReference type="ChEBI" id="CHEBI:57595"/>
    </ligand>
</feature>
<dbReference type="GO" id="GO:0005737">
    <property type="term" value="C:cytoplasm"/>
    <property type="evidence" value="ECO:0007669"/>
    <property type="project" value="InterPro"/>
</dbReference>
<keyword evidence="1" id="KW-0368">Histidine biosynthesis</keyword>
<feature type="binding site" evidence="2">
    <location>
        <position position="110"/>
    </location>
    <ligand>
        <name>L-histidine</name>
        <dbReference type="ChEBI" id="CHEBI:57595"/>
    </ligand>
</feature>
<dbReference type="Gene3D" id="3.30.930.10">
    <property type="entry name" value="Bira Bifunctional Protein, Domain 2"/>
    <property type="match status" value="1"/>
</dbReference>
<protein>
    <submittedName>
        <fullName evidence="4">ATP phosphoribosyltransferase regulatory subunit</fullName>
    </submittedName>
</protein>
<sequence length="381" mass="39989">MTATPPDARDLDQSLAALLAGAGFARSEPPLLIAADLVRDLVGEALARRLYLTGDGDGAELCLRPDYTIPVVQMHLEGARAREAAAYSYLGPVFRQRPGLPGEFRQAGIELLGRADREAADAEVVSLALKGARLYTSGPLTLAMGDVGIFLGLIDALGLSPAWRRRLAKDFRRSGGLAQDLRRLAEPPATGPSRAGLLAALEGSDPKAARELVTDLLSIAGITTVGGRSASDIAERFLEQAALGSGGLSPDKVAVVEKVLAVEADPMSAERDLRAIAAAAGLDLSGPLDRLARRNALLAEAGVDLTNARFSTSFGRDVDYYTGLVFEIGDASGKVDKQLVGGGRYDRLTDMMTAKLGLDIKVPAVGCAFWVERLALAGGRS</sequence>
<feature type="binding site" evidence="2">
    <location>
        <begin position="320"/>
        <end position="321"/>
    </location>
    <ligand>
        <name>L-histidine</name>
        <dbReference type="ChEBI" id="CHEBI:57595"/>
    </ligand>
</feature>
<keyword evidence="1" id="KW-0028">Amino-acid biosynthesis</keyword>
<dbReference type="EMBL" id="CP039865">
    <property type="protein sequence ID" value="QCK88633.1"/>
    <property type="molecule type" value="Genomic_DNA"/>
</dbReference>
<dbReference type="GO" id="GO:0006427">
    <property type="term" value="P:histidyl-tRNA aminoacylation"/>
    <property type="evidence" value="ECO:0007669"/>
    <property type="project" value="TreeGrafter"/>
</dbReference>
<dbReference type="Pfam" id="PF13393">
    <property type="entry name" value="tRNA-synt_His"/>
    <property type="match status" value="2"/>
</dbReference>
<feature type="binding site" evidence="2">
    <location>
        <position position="106"/>
    </location>
    <ligand>
        <name>L-histidine</name>
        <dbReference type="ChEBI" id="CHEBI:57595"/>
    </ligand>
</feature>
<evidence type="ECO:0000259" key="3">
    <source>
        <dbReference type="Pfam" id="PF13393"/>
    </source>
</evidence>
<feature type="domain" description="Class II Histidinyl-tRNA synthetase (HisRS)-like catalytic core" evidence="3">
    <location>
        <begin position="9"/>
        <end position="207"/>
    </location>
</feature>
<dbReference type="GO" id="GO:0016757">
    <property type="term" value="F:glycosyltransferase activity"/>
    <property type="evidence" value="ECO:0007669"/>
    <property type="project" value="UniProtKB-KW"/>
</dbReference>
<dbReference type="GO" id="GO:0004821">
    <property type="term" value="F:histidine-tRNA ligase activity"/>
    <property type="evidence" value="ECO:0007669"/>
    <property type="project" value="TreeGrafter"/>
</dbReference>
<dbReference type="Proteomes" id="UP000298588">
    <property type="component" value="Chromosome"/>
</dbReference>
<dbReference type="PANTHER" id="PTHR43707">
    <property type="entry name" value="HISTIDYL-TRNA SYNTHETASE"/>
    <property type="match status" value="1"/>
</dbReference>
<dbReference type="AlphaFoldDB" id="A0A4D7QRN0"/>
<reference evidence="4 5" key="1">
    <citation type="submission" date="2019-04" db="EMBL/GenBank/DDBJ databases">
        <title>Phreatobacter aquaticus sp. nov.</title>
        <authorList>
            <person name="Choi A."/>
            <person name="Baek K."/>
        </authorList>
    </citation>
    <scope>NUCLEOTIDE SEQUENCE [LARGE SCALE GENOMIC DNA]</scope>
    <source>
        <strain evidence="4 5">NMCR1094</strain>
    </source>
</reference>
<dbReference type="InterPro" id="IPR041715">
    <property type="entry name" value="HisRS-like_core"/>
</dbReference>
<dbReference type="OrthoDB" id="9797914at2"/>
<dbReference type="InterPro" id="IPR045864">
    <property type="entry name" value="aa-tRNA-synth_II/BPL/LPL"/>
</dbReference>
<organism evidence="4 5">
    <name type="scientific">Phreatobacter aquaticus</name>
    <dbReference type="NCBI Taxonomy" id="2570229"/>
    <lineage>
        <taxon>Bacteria</taxon>
        <taxon>Pseudomonadati</taxon>
        <taxon>Pseudomonadota</taxon>
        <taxon>Alphaproteobacteria</taxon>
        <taxon>Hyphomicrobiales</taxon>
        <taxon>Phreatobacteraceae</taxon>
        <taxon>Phreatobacter</taxon>
    </lineage>
</organism>
<dbReference type="InterPro" id="IPR004516">
    <property type="entry name" value="HisRS/HisZ"/>
</dbReference>
<keyword evidence="4" id="KW-0328">Glycosyltransferase</keyword>
<feature type="binding site" evidence="2">
    <location>
        <begin position="66"/>
        <end position="68"/>
    </location>
    <ligand>
        <name>L-histidine</name>
        <dbReference type="ChEBI" id="CHEBI:57595"/>
    </ligand>
</feature>
<evidence type="ECO:0000256" key="1">
    <source>
        <dbReference type="ARBA" id="ARBA00023102"/>
    </source>
</evidence>
<gene>
    <name evidence="4" type="ORF">E8L99_04985</name>
</gene>
<proteinExistence type="predicted"/>
<feature type="binding site" evidence="2">
    <location>
        <position position="316"/>
    </location>
    <ligand>
        <name>L-histidine</name>
        <dbReference type="ChEBI" id="CHEBI:57595"/>
    </ligand>
</feature>
<accession>A0A4D7QRN0</accession>
<dbReference type="PIRSF" id="PIRSF001549">
    <property type="entry name" value="His-tRNA_synth"/>
    <property type="match status" value="1"/>
</dbReference>
<keyword evidence="4" id="KW-0808">Transferase</keyword>
<evidence type="ECO:0000313" key="4">
    <source>
        <dbReference type="EMBL" id="QCK88633.1"/>
    </source>
</evidence>
<name>A0A4D7QRN0_9HYPH</name>
<evidence type="ECO:0000256" key="2">
    <source>
        <dbReference type="PIRSR" id="PIRSR001549-1"/>
    </source>
</evidence>
<dbReference type="GO" id="GO:0000105">
    <property type="term" value="P:L-histidine biosynthetic process"/>
    <property type="evidence" value="ECO:0007669"/>
    <property type="project" value="UniProtKB-KW"/>
</dbReference>
<evidence type="ECO:0000313" key="5">
    <source>
        <dbReference type="Proteomes" id="UP000298588"/>
    </source>
</evidence>
<keyword evidence="5" id="KW-1185">Reference proteome</keyword>
<dbReference type="SUPFAM" id="SSF55681">
    <property type="entry name" value="Class II aaRS and biotin synthetases"/>
    <property type="match status" value="1"/>
</dbReference>
<dbReference type="PANTHER" id="PTHR43707:SF1">
    <property type="entry name" value="HISTIDINE--TRNA LIGASE, MITOCHONDRIAL-RELATED"/>
    <property type="match status" value="1"/>
</dbReference>
<feature type="domain" description="Class II Histidinyl-tRNA synthetase (HisRS)-like catalytic core" evidence="3">
    <location>
        <begin position="243"/>
        <end position="374"/>
    </location>
</feature>
<dbReference type="NCBIfam" id="NF008953">
    <property type="entry name" value="PRK12295.1-6"/>
    <property type="match status" value="1"/>
</dbReference>
<dbReference type="KEGG" id="paqt:E8L99_04985"/>